<dbReference type="OrthoDB" id="49605at2759"/>
<dbReference type="PANTHER" id="PTHR47796">
    <property type="entry name" value="ZINC METALLOPROTEINASE-LIKE PROTEIN"/>
    <property type="match status" value="1"/>
</dbReference>
<dbReference type="Gene3D" id="1.20.58.2190">
    <property type="match status" value="1"/>
</dbReference>
<sequence length="624" mass="69446">MTMIGECNVEHQWDQNFGKDNDGINLGHSSAGKDVVEETEVLDLSFMYGRNLLRIRMNRNDTLAQLGYRLVSASGVAPHTLRLLLPRVPALLPFSTEHSTLSIIQAGISEERVVRMMGALPEQVEEVSKEAGEAVQRTIIGFSEEDERAKMWKKGRPMKRSLPQGNYIFCDFRTLQLPGIELNPPANRALDIMHKLASDPGIVAIMNKHRWRVQLMTEMAPVGYVGISPKCLLGYNKNQGEEISLRLRTDDLKGFRKYESIKSTLLHELAHMVHSEHDNNFHALNKQLNEEAMALDWTKSGGQSVSGYKSSHYEYEEDELADADGSFTNHAQKLGGSSTHSQLDARSAAALAALARFSSNAERNFIEDTTIEEISVKTQEDTYASISVENLASSEEPDHKHQDSKGEPDCDKLQGMDLDKPRKEHSVELPENTTDLLPASLIQREDVDDKQWTSIVEGINFSEPDNPPEVDCAGKEETDAIASSRDIPQIGSSNGNNQVPLTEDPSLKSLQESTERVCQRLQGAIAKLKAEASTSDAAATVQSLHKILGNIMEYPDEEKFKRLRKTNAAFQKRIARFEGAIEVLKAVGFSDGPGMEKDNEYLILKRNDPVLLWLAQSSLESCMA</sequence>
<reference evidence="3" key="1">
    <citation type="submission" date="2021-08" db="EMBL/GenBank/DDBJ databases">
        <title>WGS assembly of Ceratopteris richardii.</title>
        <authorList>
            <person name="Marchant D.B."/>
            <person name="Chen G."/>
            <person name="Jenkins J."/>
            <person name="Shu S."/>
            <person name="Leebens-Mack J."/>
            <person name="Grimwood J."/>
            <person name="Schmutz J."/>
            <person name="Soltis P."/>
            <person name="Soltis D."/>
            <person name="Chen Z.-H."/>
        </authorList>
    </citation>
    <scope>NUCLEOTIDE SEQUENCE</scope>
    <source>
        <strain evidence="3">Whitten #5841</strain>
        <tissue evidence="3">Leaf</tissue>
    </source>
</reference>
<name>A0A8T2Q7X5_CERRI</name>
<evidence type="ECO:0000259" key="2">
    <source>
        <dbReference type="PROSITE" id="PS51397"/>
    </source>
</evidence>
<keyword evidence="4" id="KW-1185">Reference proteome</keyword>
<dbReference type="InterPro" id="IPR036339">
    <property type="entry name" value="PUB-like_dom_sf"/>
</dbReference>
<dbReference type="Pfam" id="PF08325">
    <property type="entry name" value="WLM"/>
    <property type="match status" value="1"/>
</dbReference>
<dbReference type="CDD" id="cd10463">
    <property type="entry name" value="PUB_WLM"/>
    <property type="match status" value="1"/>
</dbReference>
<evidence type="ECO:0000313" key="4">
    <source>
        <dbReference type="Proteomes" id="UP000825935"/>
    </source>
</evidence>
<feature type="compositionally biased region" description="Polar residues" evidence="1">
    <location>
        <begin position="490"/>
        <end position="500"/>
    </location>
</feature>
<accession>A0A8T2Q7X5</accession>
<dbReference type="InterPro" id="IPR013536">
    <property type="entry name" value="WLM_dom"/>
</dbReference>
<evidence type="ECO:0000313" key="3">
    <source>
        <dbReference type="EMBL" id="KAH7279839.1"/>
    </source>
</evidence>
<feature type="domain" description="WLM" evidence="2">
    <location>
        <begin position="160"/>
        <end position="358"/>
    </location>
</feature>
<comment type="caution">
    <text evidence="3">The sequence shown here is derived from an EMBL/GenBank/DDBJ whole genome shotgun (WGS) entry which is preliminary data.</text>
</comment>
<dbReference type="SUPFAM" id="SSF143503">
    <property type="entry name" value="PUG domain-like"/>
    <property type="match status" value="1"/>
</dbReference>
<evidence type="ECO:0000256" key="1">
    <source>
        <dbReference type="SAM" id="MobiDB-lite"/>
    </source>
</evidence>
<feature type="compositionally biased region" description="Basic and acidic residues" evidence="1">
    <location>
        <begin position="396"/>
        <end position="417"/>
    </location>
</feature>
<dbReference type="Pfam" id="PF09409">
    <property type="entry name" value="PUB"/>
    <property type="match status" value="1"/>
</dbReference>
<protein>
    <recommendedName>
        <fullName evidence="2">WLM domain-containing protein</fullName>
    </recommendedName>
</protein>
<dbReference type="EMBL" id="CM035442">
    <property type="protein sequence ID" value="KAH7279839.1"/>
    <property type="molecule type" value="Genomic_DNA"/>
</dbReference>
<dbReference type="SMART" id="SM00580">
    <property type="entry name" value="PUG"/>
    <property type="match status" value="1"/>
</dbReference>
<dbReference type="InterPro" id="IPR018997">
    <property type="entry name" value="PUB_domain"/>
</dbReference>
<feature type="region of interest" description="Disordered" evidence="1">
    <location>
        <begin position="486"/>
        <end position="512"/>
    </location>
</feature>
<proteinExistence type="predicted"/>
<dbReference type="PANTHER" id="PTHR47796:SF1">
    <property type="entry name" value="OS08G0500800 PROTEIN"/>
    <property type="match status" value="1"/>
</dbReference>
<gene>
    <name evidence="3" type="ORF">KP509_37G039500</name>
</gene>
<dbReference type="OMA" id="RMMGVFD"/>
<dbReference type="AlphaFoldDB" id="A0A8T2Q7X5"/>
<dbReference type="Proteomes" id="UP000825935">
    <property type="component" value="Chromosome 37"/>
</dbReference>
<feature type="region of interest" description="Disordered" evidence="1">
    <location>
        <begin position="392"/>
        <end position="417"/>
    </location>
</feature>
<dbReference type="PROSITE" id="PS51397">
    <property type="entry name" value="WLM"/>
    <property type="match status" value="1"/>
</dbReference>
<organism evidence="3 4">
    <name type="scientific">Ceratopteris richardii</name>
    <name type="common">Triangle waterfern</name>
    <dbReference type="NCBI Taxonomy" id="49495"/>
    <lineage>
        <taxon>Eukaryota</taxon>
        <taxon>Viridiplantae</taxon>
        <taxon>Streptophyta</taxon>
        <taxon>Embryophyta</taxon>
        <taxon>Tracheophyta</taxon>
        <taxon>Polypodiopsida</taxon>
        <taxon>Polypodiidae</taxon>
        <taxon>Polypodiales</taxon>
        <taxon>Pteridineae</taxon>
        <taxon>Pteridaceae</taxon>
        <taxon>Parkerioideae</taxon>
        <taxon>Ceratopteris</taxon>
    </lineage>
</organism>